<keyword evidence="6" id="KW-1185">Reference proteome</keyword>
<keyword evidence="2" id="KW-0964">Secreted</keyword>
<sequence length="1153" mass="120618">MPARAFLAEASFHHTEYLSRKIIARVKAGEDPTALLSELLTHQNGDGGFGDVAGYESAVLDTTFALEALAAQGGAQMSAAGYAVSYLLAEQHADGSWADNHNAPSIYLTALSLRALWRYRHIFALNDALDHAQAFLLAQRVGNVWPETFETALALIAVLPRLSDASVVADSIATLESAQLGSGSWEGDVYTTALALRALHLAQAGTPNPDLGAVVGHVIDGGTGFPLSGVTVQLSGSLSRSLVTGTDGRFAFSGLPTGPYGVSLHLATYAPLSAMTTLPIGGVINLGDLRLLKEVGNPATSTMQGLATEATTGAPLAGVTVTANGQTATTGRDGRYQMSHVVPGTIAFSATLEGYLSVSGEADLSPGAILVFSPALTPGTVPVPAALLGTITDAQTGDPLAGVTIEVTGDTVATATTDAQGAYRIEPLNVGPVAVQARLSGYDPVLADTNVSEFQQITFSPALYPLATTPPGSNASALTGVVFDASTHVPLPGVTVEASHGSQTESLTTDADGRFTLQGMTASEVSLRFTLEGYLTSAFALPIDPLSDFDMGQVRLRPEGVVAFLPDLTVTDVNVQATSTDPLTLALSGTVHLSVQNTGTSEAAAGASVTAFYDANLNGLLDSNAERVLGQTELTEALPVDAQRDVTLEVAGSLPFRDAPIAIWVDSGERLVELDEGNNVTTSARFCLAEPVLSGSFDPVLEWKWTGSHIFPDANEVLSTPVVMDLTGEGVPEVIFVSHVRRLSRDAHLRAIDGRDGSERFTVLEPEYELSSYGELAVGDIDLDGQPEIVAVYESNHHLIAFEHDGTFKWRSPMLPYSVGTGGASLADLNRDGVPEIIIGSVVLDNQGQFLWQGTQGRGAHPNTQFNAFGPLSVVANLDLEGDPEVVAGNTAYRSDGSVYWHNAQVPDGFNALGNFDATDDTPEIVLVANRQIYMLDHDGTLIWGPIAMPGGGRGGPPMVADVDGDGEPEFGVSGILAYGLFEGDGSLKWTYPIHDTSSGLNSSSAFDFDGDGSVEVTHSMSALSASGGAVTARCCGNRPMPARPTTNCRSWPMSTVTAKPNCSRSVPPGSQPVRRASSSSAMRKTAGWAPVPCGTSTPTTSTTLKTMARFPPRWRHLGSSTAPTGSINSPTVRRRISPSQTLRRSTTAPVNP</sequence>
<organism evidence="5 6">
    <name type="scientific">Entotheonella factor</name>
    <dbReference type="NCBI Taxonomy" id="1429438"/>
    <lineage>
        <taxon>Bacteria</taxon>
        <taxon>Pseudomonadati</taxon>
        <taxon>Nitrospinota/Tectimicrobiota group</taxon>
        <taxon>Candidatus Tectimicrobiota</taxon>
        <taxon>Candidatus Entotheonellia</taxon>
        <taxon>Candidatus Entotheonellales</taxon>
        <taxon>Candidatus Entotheonellaceae</taxon>
        <taxon>Candidatus Entotheonella</taxon>
    </lineage>
</organism>
<dbReference type="Pfam" id="PF13517">
    <property type="entry name" value="FG-GAP_3"/>
    <property type="match status" value="1"/>
</dbReference>
<dbReference type="Gene3D" id="1.50.10.20">
    <property type="match status" value="1"/>
</dbReference>
<accession>W4L877</accession>
<evidence type="ECO:0000313" key="5">
    <source>
        <dbReference type="EMBL" id="ETW93875.1"/>
    </source>
</evidence>
<dbReference type="InterPro" id="IPR028994">
    <property type="entry name" value="Integrin_alpha_N"/>
</dbReference>
<dbReference type="SUPFAM" id="SSF49464">
    <property type="entry name" value="Carboxypeptidase regulatory domain-like"/>
    <property type="match status" value="1"/>
</dbReference>
<dbReference type="Pfam" id="PF13620">
    <property type="entry name" value="CarboxypepD_reg"/>
    <property type="match status" value="4"/>
</dbReference>
<dbReference type="SUPFAM" id="SSF48239">
    <property type="entry name" value="Terpenoid cyclases/Protein prenyltransferases"/>
    <property type="match status" value="1"/>
</dbReference>
<evidence type="ECO:0000256" key="4">
    <source>
        <dbReference type="SAM" id="MobiDB-lite"/>
    </source>
</evidence>
<gene>
    <name evidence="5" type="ORF">ETSY1_37325</name>
</gene>
<evidence type="ECO:0000256" key="1">
    <source>
        <dbReference type="ARBA" id="ARBA00007257"/>
    </source>
</evidence>
<dbReference type="GO" id="GO:0030246">
    <property type="term" value="F:carbohydrate binding"/>
    <property type="evidence" value="ECO:0007669"/>
    <property type="project" value="InterPro"/>
</dbReference>
<dbReference type="PANTHER" id="PTHR36108:SF13">
    <property type="entry name" value="COLOSSIN-B-RELATED"/>
    <property type="match status" value="1"/>
</dbReference>
<proteinExistence type="inferred from homology"/>
<feature type="region of interest" description="Disordered" evidence="4">
    <location>
        <begin position="1058"/>
        <end position="1153"/>
    </location>
</feature>
<dbReference type="Proteomes" id="UP000019141">
    <property type="component" value="Unassembled WGS sequence"/>
</dbReference>
<dbReference type="InterPro" id="IPR013784">
    <property type="entry name" value="Carb-bd-like_fold"/>
</dbReference>
<name>W4L877_ENTF1</name>
<evidence type="ECO:0000256" key="2">
    <source>
        <dbReference type="ARBA" id="ARBA00022525"/>
    </source>
</evidence>
<dbReference type="HOGENOM" id="CLU_276184_0_0_7"/>
<dbReference type="InterPro" id="IPR008969">
    <property type="entry name" value="CarboxyPept-like_regulatory"/>
</dbReference>
<dbReference type="SUPFAM" id="SSF69318">
    <property type="entry name" value="Integrin alpha N-terminal domain"/>
    <property type="match status" value="1"/>
</dbReference>
<reference evidence="5 6" key="1">
    <citation type="journal article" date="2014" name="Nature">
        <title>An environmental bacterial taxon with a large and distinct metabolic repertoire.</title>
        <authorList>
            <person name="Wilson M.C."/>
            <person name="Mori T."/>
            <person name="Ruckert C."/>
            <person name="Uria A.R."/>
            <person name="Helf M.J."/>
            <person name="Takada K."/>
            <person name="Gernert C."/>
            <person name="Steffens U.A."/>
            <person name="Heycke N."/>
            <person name="Schmitt S."/>
            <person name="Rinke C."/>
            <person name="Helfrich E.J."/>
            <person name="Brachmann A.O."/>
            <person name="Gurgui C."/>
            <person name="Wakimoto T."/>
            <person name="Kracht M."/>
            <person name="Crusemann M."/>
            <person name="Hentschel U."/>
            <person name="Abe I."/>
            <person name="Matsunaga S."/>
            <person name="Kalinowski J."/>
            <person name="Takeyama H."/>
            <person name="Piel J."/>
        </authorList>
    </citation>
    <scope>NUCLEOTIDE SEQUENCE [LARGE SCALE GENOMIC DNA]</scope>
    <source>
        <strain evidence="6">TSY1</strain>
    </source>
</reference>
<evidence type="ECO:0008006" key="7">
    <source>
        <dbReference type="Google" id="ProtNLM"/>
    </source>
</evidence>
<protein>
    <recommendedName>
        <fullName evidence="7">CARDB domain-containing protein</fullName>
    </recommendedName>
</protein>
<evidence type="ECO:0000256" key="3">
    <source>
        <dbReference type="ARBA" id="ARBA00022729"/>
    </source>
</evidence>
<dbReference type="Gene3D" id="2.60.40.1120">
    <property type="entry name" value="Carboxypeptidase-like, regulatory domain"/>
    <property type="match status" value="4"/>
</dbReference>
<dbReference type="PANTHER" id="PTHR36108">
    <property type="entry name" value="COLOSSIN-B-RELATED"/>
    <property type="match status" value="1"/>
</dbReference>
<keyword evidence="3" id="KW-0732">Signal</keyword>
<dbReference type="SUPFAM" id="SSF49452">
    <property type="entry name" value="Starch-binding domain-like"/>
    <property type="match status" value="3"/>
</dbReference>
<comment type="caution">
    <text evidence="5">The sequence shown here is derived from an EMBL/GenBank/DDBJ whole genome shotgun (WGS) entry which is preliminary data.</text>
</comment>
<evidence type="ECO:0000313" key="6">
    <source>
        <dbReference type="Proteomes" id="UP000019141"/>
    </source>
</evidence>
<dbReference type="InterPro" id="IPR013783">
    <property type="entry name" value="Ig-like_fold"/>
</dbReference>
<feature type="compositionally biased region" description="Polar residues" evidence="4">
    <location>
        <begin position="1119"/>
        <end position="1153"/>
    </location>
</feature>
<dbReference type="InterPro" id="IPR008930">
    <property type="entry name" value="Terpenoid_cyclase/PrenylTrfase"/>
</dbReference>
<dbReference type="InterPro" id="IPR013517">
    <property type="entry name" value="FG-GAP"/>
</dbReference>
<dbReference type="AlphaFoldDB" id="W4L877"/>
<dbReference type="EMBL" id="AZHW01001159">
    <property type="protein sequence ID" value="ETW93875.1"/>
    <property type="molecule type" value="Genomic_DNA"/>
</dbReference>
<comment type="similarity">
    <text evidence="1">Belongs to the serine-aspartate repeat-containing protein (SDr) family.</text>
</comment>
<dbReference type="Gene3D" id="2.60.40.10">
    <property type="entry name" value="Immunoglobulins"/>
    <property type="match status" value="1"/>
</dbReference>